<proteinExistence type="predicted"/>
<dbReference type="WBParaSite" id="ALUE_0001129301-mRNA-1">
    <property type="protein sequence ID" value="ALUE_0001129301-mRNA-1"/>
    <property type="gene ID" value="ALUE_0001129301"/>
</dbReference>
<dbReference type="AlphaFoldDB" id="A0A0M3I3P5"/>
<accession>A0A0M3I3P5</accession>
<protein>
    <submittedName>
        <fullName evidence="2">Uncharacterized protein</fullName>
    </submittedName>
</protein>
<keyword evidence="1" id="KW-1185">Reference proteome</keyword>
<reference evidence="2" key="1">
    <citation type="submission" date="2017-02" db="UniProtKB">
        <authorList>
            <consortium name="WormBaseParasite"/>
        </authorList>
    </citation>
    <scope>IDENTIFICATION</scope>
</reference>
<name>A0A0M3I3P5_ASCLU</name>
<evidence type="ECO:0000313" key="1">
    <source>
        <dbReference type="Proteomes" id="UP000036681"/>
    </source>
</evidence>
<dbReference type="Proteomes" id="UP000036681">
    <property type="component" value="Unplaced"/>
</dbReference>
<evidence type="ECO:0000313" key="2">
    <source>
        <dbReference type="WBParaSite" id="ALUE_0001129301-mRNA-1"/>
    </source>
</evidence>
<sequence length="315" mass="36303">MPGLAKHEVSRYSTSGPIRSRTSLRLENIRYLATYETCLRSNCHLAQDLDRSRARPHLRPRPVDIWLHPKLVQPKCEDLAIPKNWTHFILRKVRHLAALEISARPRRGHVRNLDLHEIQATSAISLCLRFGQARDLVTYEVWACLTPCLTCDLAAAATRLIRLLAHWRNEPKEDLTHFRTWLHSRFQPPRYNHIRDLAISENWAGSEYSSISSLAVSQTHGKLDLIPSPLLLNVCAIFLALWIAHFLSFTFSLNQHLLPTQIAWIITPASFSQSSGIDKQHRWYHALCKECNQCTSTLHYCEPSCTEPFLLFSEF</sequence>
<organism evidence="1 2">
    <name type="scientific">Ascaris lumbricoides</name>
    <name type="common">Giant roundworm</name>
    <dbReference type="NCBI Taxonomy" id="6252"/>
    <lineage>
        <taxon>Eukaryota</taxon>
        <taxon>Metazoa</taxon>
        <taxon>Ecdysozoa</taxon>
        <taxon>Nematoda</taxon>
        <taxon>Chromadorea</taxon>
        <taxon>Rhabditida</taxon>
        <taxon>Spirurina</taxon>
        <taxon>Ascaridomorpha</taxon>
        <taxon>Ascaridoidea</taxon>
        <taxon>Ascarididae</taxon>
        <taxon>Ascaris</taxon>
    </lineage>
</organism>